<comment type="catalytic activity">
    <reaction evidence="8 9">
        <text>L-histidinol phosphate + 2-oxoglutarate = 3-(imidazol-4-yl)-2-oxopropyl phosphate + L-glutamate</text>
        <dbReference type="Rhea" id="RHEA:23744"/>
        <dbReference type="ChEBI" id="CHEBI:16810"/>
        <dbReference type="ChEBI" id="CHEBI:29985"/>
        <dbReference type="ChEBI" id="CHEBI:57766"/>
        <dbReference type="ChEBI" id="CHEBI:57980"/>
        <dbReference type="EC" id="2.6.1.9"/>
    </reaction>
</comment>
<dbReference type="Proteomes" id="UP001327459">
    <property type="component" value="Chromosome"/>
</dbReference>
<keyword evidence="6 9" id="KW-0808">Transferase</keyword>
<reference evidence="11 12" key="1">
    <citation type="submission" date="2023-11" db="EMBL/GenBank/DDBJ databases">
        <title>MicrobeMod: A computational toolkit for identifying prokaryotic methylation and restriction-modification with nanopore sequencing.</title>
        <authorList>
            <person name="Crits-Christoph A."/>
            <person name="Kang S.C."/>
            <person name="Lee H."/>
            <person name="Ostrov N."/>
        </authorList>
    </citation>
    <scope>NUCLEOTIDE SEQUENCE [LARGE SCALE GENOMIC DNA]</scope>
    <source>
        <strain evidence="11 12">ATCC 49870</strain>
    </source>
</reference>
<dbReference type="EMBL" id="CP140153">
    <property type="protein sequence ID" value="WQH15554.1"/>
    <property type="molecule type" value="Genomic_DNA"/>
</dbReference>
<dbReference type="PROSITE" id="PS00599">
    <property type="entry name" value="AA_TRANSFER_CLASS_2"/>
    <property type="match status" value="1"/>
</dbReference>
<evidence type="ECO:0000256" key="4">
    <source>
        <dbReference type="ARBA" id="ARBA00011738"/>
    </source>
</evidence>
<evidence type="ECO:0000256" key="8">
    <source>
        <dbReference type="ARBA" id="ARBA00047481"/>
    </source>
</evidence>
<feature type="modified residue" description="N6-(pyridoxal phosphate)lysine" evidence="9">
    <location>
        <position position="219"/>
    </location>
</feature>
<keyword evidence="7 9" id="KW-0663">Pyridoxal phosphate</keyword>
<proteinExistence type="inferred from homology"/>
<evidence type="ECO:0000256" key="5">
    <source>
        <dbReference type="ARBA" id="ARBA00022576"/>
    </source>
</evidence>
<dbReference type="HAMAP" id="MF_01023">
    <property type="entry name" value="HisC_aminotrans_2"/>
    <property type="match status" value="1"/>
</dbReference>
<keyword evidence="9" id="KW-0368">Histidine biosynthesis</keyword>
<gene>
    <name evidence="9 11" type="primary">hisC</name>
    <name evidence="11" type="ORF">SR882_07220</name>
</gene>
<dbReference type="InterPro" id="IPR050106">
    <property type="entry name" value="HistidinolP_aminotransfase"/>
</dbReference>
<comment type="similarity">
    <text evidence="3 9">Belongs to the class-II pyridoxal-phosphate-dependent aminotransferase family. Histidinol-phosphate aminotransferase subfamily.</text>
</comment>
<accession>A0ABZ0YTS2</accession>
<evidence type="ECO:0000256" key="7">
    <source>
        <dbReference type="ARBA" id="ARBA00022898"/>
    </source>
</evidence>
<comment type="subunit">
    <text evidence="4 9">Homodimer.</text>
</comment>
<evidence type="ECO:0000256" key="9">
    <source>
        <dbReference type="HAMAP-Rule" id="MF_01023"/>
    </source>
</evidence>
<evidence type="ECO:0000313" key="11">
    <source>
        <dbReference type="EMBL" id="WQH15554.1"/>
    </source>
</evidence>
<dbReference type="InterPro" id="IPR015421">
    <property type="entry name" value="PyrdxlP-dep_Trfase_major"/>
</dbReference>
<comment type="pathway">
    <text evidence="2 9">Amino-acid biosynthesis; L-histidine biosynthesis; L-histidine from 5-phospho-alpha-D-ribose 1-diphosphate: step 7/9.</text>
</comment>
<dbReference type="InterPro" id="IPR015422">
    <property type="entry name" value="PyrdxlP-dep_Trfase_small"/>
</dbReference>
<evidence type="ECO:0000256" key="3">
    <source>
        <dbReference type="ARBA" id="ARBA00007970"/>
    </source>
</evidence>
<dbReference type="PANTHER" id="PTHR43643:SF3">
    <property type="entry name" value="HISTIDINOL-PHOSPHATE AMINOTRANSFERASE"/>
    <property type="match status" value="1"/>
</dbReference>
<evidence type="ECO:0000256" key="1">
    <source>
        <dbReference type="ARBA" id="ARBA00001933"/>
    </source>
</evidence>
<feature type="domain" description="Aminotransferase class I/classII large" evidence="10">
    <location>
        <begin position="30"/>
        <end position="356"/>
    </location>
</feature>
<keyword evidence="12" id="KW-1185">Reference proteome</keyword>
<evidence type="ECO:0000313" key="12">
    <source>
        <dbReference type="Proteomes" id="UP001327459"/>
    </source>
</evidence>
<keyword evidence="9" id="KW-0028">Amino-acid biosynthesis</keyword>
<dbReference type="NCBIfam" id="TIGR01141">
    <property type="entry name" value="hisC"/>
    <property type="match status" value="1"/>
</dbReference>
<protein>
    <recommendedName>
        <fullName evidence="9">Histidinol-phosphate aminotransferase</fullName>
        <ecNumber evidence="9">2.6.1.9</ecNumber>
    </recommendedName>
    <alternativeName>
        <fullName evidence="9">Imidazole acetol-phosphate transaminase</fullName>
    </alternativeName>
</protein>
<dbReference type="Gene3D" id="3.90.1150.10">
    <property type="entry name" value="Aspartate Aminotransferase, domain 1"/>
    <property type="match status" value="1"/>
</dbReference>
<evidence type="ECO:0000259" key="10">
    <source>
        <dbReference type="Pfam" id="PF00155"/>
    </source>
</evidence>
<name>A0ABZ0YTS2_9GAMM</name>
<dbReference type="CDD" id="cd00609">
    <property type="entry name" value="AAT_like"/>
    <property type="match status" value="1"/>
</dbReference>
<dbReference type="InterPro" id="IPR001917">
    <property type="entry name" value="Aminotrans_II_pyridoxalP_BS"/>
</dbReference>
<sequence length="363" mass="39219">MADATPNRFWSDDLGALSPYVPGEQPKIDDLIKLNTNENPFGPSPRVIEAIRAAADDGLRLYPDPTSLALRECLAEYHGVMAEQVFVGNGSDEVLGFLFRALFQRGRPVVFPDITYSFYPVYCRLFGIEPRTVALDEELAVDVEAMCAIDPSSVGGVILPNPNAPTGRLLAIDQVERLAAHFADCAVVIDEAYVDFGGESAIGLIDSYPNLLVTQTLSKSRSLAGLRLGFAVGDAGLIEGLARVKDSFNSYPVDRLASAGAIAAYQDEAYFEQTRRAIIAMRDQLGADLEARGFEVLPSAANFLLARHAERGGASLAAGLRERRVIVRHFDRARIGDHLRITIGSEGQNAALLAALDEILVDG</sequence>
<evidence type="ECO:0000256" key="6">
    <source>
        <dbReference type="ARBA" id="ARBA00022679"/>
    </source>
</evidence>
<keyword evidence="5 9" id="KW-0032">Aminotransferase</keyword>
<dbReference type="InterPro" id="IPR004839">
    <property type="entry name" value="Aminotransferase_I/II_large"/>
</dbReference>
<dbReference type="InterPro" id="IPR015424">
    <property type="entry name" value="PyrdxlP-dep_Trfase"/>
</dbReference>
<dbReference type="EC" id="2.6.1.9" evidence="9"/>
<dbReference type="RefSeq" id="WP_322520582.1">
    <property type="nucleotide sequence ID" value="NZ_CP140153.1"/>
</dbReference>
<dbReference type="Gene3D" id="3.40.640.10">
    <property type="entry name" value="Type I PLP-dependent aspartate aminotransferase-like (Major domain)"/>
    <property type="match status" value="1"/>
</dbReference>
<dbReference type="GO" id="GO:0004400">
    <property type="term" value="F:histidinol-phosphate transaminase activity"/>
    <property type="evidence" value="ECO:0007669"/>
    <property type="project" value="UniProtKB-EC"/>
</dbReference>
<dbReference type="InterPro" id="IPR005861">
    <property type="entry name" value="HisP_aminotrans"/>
</dbReference>
<organism evidence="11 12">
    <name type="scientific">Guyparkeria halophila</name>
    <dbReference type="NCBI Taxonomy" id="47960"/>
    <lineage>
        <taxon>Bacteria</taxon>
        <taxon>Pseudomonadati</taxon>
        <taxon>Pseudomonadota</taxon>
        <taxon>Gammaproteobacteria</taxon>
        <taxon>Chromatiales</taxon>
        <taxon>Thioalkalibacteraceae</taxon>
        <taxon>Guyparkeria</taxon>
    </lineage>
</organism>
<evidence type="ECO:0000256" key="2">
    <source>
        <dbReference type="ARBA" id="ARBA00005011"/>
    </source>
</evidence>
<comment type="cofactor">
    <cofactor evidence="1 9">
        <name>pyridoxal 5'-phosphate</name>
        <dbReference type="ChEBI" id="CHEBI:597326"/>
    </cofactor>
</comment>
<dbReference type="SUPFAM" id="SSF53383">
    <property type="entry name" value="PLP-dependent transferases"/>
    <property type="match status" value="1"/>
</dbReference>
<dbReference type="Pfam" id="PF00155">
    <property type="entry name" value="Aminotran_1_2"/>
    <property type="match status" value="1"/>
</dbReference>
<dbReference type="PANTHER" id="PTHR43643">
    <property type="entry name" value="HISTIDINOL-PHOSPHATE AMINOTRANSFERASE 2"/>
    <property type="match status" value="1"/>
</dbReference>